<protein>
    <submittedName>
        <fullName evidence="9">Fimbrial chaperone</fullName>
    </submittedName>
</protein>
<evidence type="ECO:0000259" key="7">
    <source>
        <dbReference type="Pfam" id="PF00345"/>
    </source>
</evidence>
<dbReference type="InterPro" id="IPR036316">
    <property type="entry name" value="Pili_assmbl_chap_C_dom_sf"/>
</dbReference>
<dbReference type="PANTHER" id="PTHR30251:SF2">
    <property type="entry name" value="FIMBRIAL CHAPERONE YADV-RELATED"/>
    <property type="match status" value="1"/>
</dbReference>
<dbReference type="RefSeq" id="WP_229797670.1">
    <property type="nucleotide sequence ID" value="NZ_BMYO01000015.1"/>
</dbReference>
<keyword evidence="3" id="KW-0732">Signal</keyword>
<feature type="domain" description="Pili assembly chaperone C-terminal" evidence="8">
    <location>
        <begin position="193"/>
        <end position="254"/>
    </location>
</feature>
<feature type="domain" description="Pili assembly chaperone N-terminal" evidence="7">
    <location>
        <begin position="44"/>
        <end position="167"/>
    </location>
</feature>
<accession>A0ABQ3H4D1</accession>
<dbReference type="SUPFAM" id="SSF49354">
    <property type="entry name" value="PapD-like"/>
    <property type="match status" value="1"/>
</dbReference>
<dbReference type="InterPro" id="IPR016148">
    <property type="entry name" value="Pili_assmbl_chaperone_C"/>
</dbReference>
<proteinExistence type="inferred from homology"/>
<evidence type="ECO:0000259" key="8">
    <source>
        <dbReference type="Pfam" id="PF02753"/>
    </source>
</evidence>
<comment type="similarity">
    <text evidence="2">Belongs to the periplasmic pilus chaperone family.</text>
</comment>
<dbReference type="InterPro" id="IPR016147">
    <property type="entry name" value="Pili_assmbl_chaperone_N"/>
</dbReference>
<evidence type="ECO:0000313" key="10">
    <source>
        <dbReference type="Proteomes" id="UP000604737"/>
    </source>
</evidence>
<dbReference type="InterPro" id="IPR050643">
    <property type="entry name" value="Periplasmic_pilus_chap"/>
</dbReference>
<name>A0ABQ3H4D1_9NEIS</name>
<reference evidence="10" key="1">
    <citation type="journal article" date="2019" name="Int. J. Syst. Evol. Microbiol.">
        <title>The Global Catalogue of Microorganisms (GCM) 10K type strain sequencing project: providing services to taxonomists for standard genome sequencing and annotation.</title>
        <authorList>
            <consortium name="The Broad Institute Genomics Platform"/>
            <consortium name="The Broad Institute Genome Sequencing Center for Infectious Disease"/>
            <person name="Wu L."/>
            <person name="Ma J."/>
        </authorList>
    </citation>
    <scope>NUCLEOTIDE SEQUENCE [LARGE SCALE GENOMIC DNA]</scope>
    <source>
        <strain evidence="10">KCTC 23701</strain>
    </source>
</reference>
<dbReference type="SUPFAM" id="SSF49584">
    <property type="entry name" value="Periplasmic chaperone C-domain"/>
    <property type="match status" value="1"/>
</dbReference>
<dbReference type="InterPro" id="IPR001829">
    <property type="entry name" value="Pili_assmbl_chaperone_bac"/>
</dbReference>
<keyword evidence="6" id="KW-0472">Membrane</keyword>
<organism evidence="9 10">
    <name type="scientific">Jeongeupia chitinilytica</name>
    <dbReference type="NCBI Taxonomy" id="1041641"/>
    <lineage>
        <taxon>Bacteria</taxon>
        <taxon>Pseudomonadati</taxon>
        <taxon>Pseudomonadota</taxon>
        <taxon>Betaproteobacteria</taxon>
        <taxon>Neisseriales</taxon>
        <taxon>Chitinibacteraceae</taxon>
        <taxon>Jeongeupia</taxon>
    </lineage>
</organism>
<dbReference type="Proteomes" id="UP000604737">
    <property type="component" value="Unassembled WGS sequence"/>
</dbReference>
<evidence type="ECO:0000256" key="4">
    <source>
        <dbReference type="ARBA" id="ARBA00022764"/>
    </source>
</evidence>
<keyword evidence="4" id="KW-0574">Periplasm</keyword>
<keyword evidence="6" id="KW-0812">Transmembrane</keyword>
<feature type="transmembrane region" description="Helical" evidence="6">
    <location>
        <begin position="21"/>
        <end position="41"/>
    </location>
</feature>
<evidence type="ECO:0000256" key="1">
    <source>
        <dbReference type="ARBA" id="ARBA00004418"/>
    </source>
</evidence>
<evidence type="ECO:0000256" key="3">
    <source>
        <dbReference type="ARBA" id="ARBA00022729"/>
    </source>
</evidence>
<comment type="caution">
    <text evidence="9">The sequence shown here is derived from an EMBL/GenBank/DDBJ whole genome shotgun (WGS) entry which is preliminary data.</text>
</comment>
<dbReference type="PRINTS" id="PR00969">
    <property type="entry name" value="CHAPERONPILI"/>
</dbReference>
<sequence length="262" mass="28062">MSGVIVVLERYRLNAMNIRNVVVRTLASITLMAGAIFPLAAHASVVIAGTRMIYNAKESEVTIKLSNDGQKPALTQVWLDSGDPQADPSKLDLPFVLTPPMARIDPTKSQTIRVAYTGEALPQGKESLFWFNVLEVPPKPEAGEAGANYMQLAFRSRIKFFFRPAGLSGSVDEAPGKLGWHLETEKGRSVLQVSNPTPYHVTIIEAVAGEGGNAPKFDEGIMVGPGEKASLPLSGTVAAGAKVHFTTLNDYGGPIKHEAALQ</sequence>
<dbReference type="PANTHER" id="PTHR30251">
    <property type="entry name" value="PILUS ASSEMBLY CHAPERONE"/>
    <property type="match status" value="1"/>
</dbReference>
<evidence type="ECO:0000256" key="2">
    <source>
        <dbReference type="ARBA" id="ARBA00007399"/>
    </source>
</evidence>
<comment type="subcellular location">
    <subcellularLocation>
        <location evidence="1">Periplasm</location>
    </subcellularLocation>
</comment>
<dbReference type="InterPro" id="IPR013783">
    <property type="entry name" value="Ig-like_fold"/>
</dbReference>
<gene>
    <name evidence="9" type="ORF">GCM10007350_37340</name>
</gene>
<keyword evidence="5" id="KW-0143">Chaperone</keyword>
<keyword evidence="10" id="KW-1185">Reference proteome</keyword>
<evidence type="ECO:0000256" key="6">
    <source>
        <dbReference type="SAM" id="Phobius"/>
    </source>
</evidence>
<dbReference type="Pfam" id="PF00345">
    <property type="entry name" value="PapD_N"/>
    <property type="match status" value="1"/>
</dbReference>
<dbReference type="Pfam" id="PF02753">
    <property type="entry name" value="PapD_C"/>
    <property type="match status" value="1"/>
</dbReference>
<dbReference type="Gene3D" id="2.60.40.10">
    <property type="entry name" value="Immunoglobulins"/>
    <property type="match status" value="2"/>
</dbReference>
<evidence type="ECO:0000313" key="9">
    <source>
        <dbReference type="EMBL" id="GHD69946.1"/>
    </source>
</evidence>
<dbReference type="InterPro" id="IPR008962">
    <property type="entry name" value="PapD-like_sf"/>
</dbReference>
<dbReference type="EMBL" id="BMYO01000015">
    <property type="protein sequence ID" value="GHD69946.1"/>
    <property type="molecule type" value="Genomic_DNA"/>
</dbReference>
<evidence type="ECO:0000256" key="5">
    <source>
        <dbReference type="ARBA" id="ARBA00023186"/>
    </source>
</evidence>
<keyword evidence="6" id="KW-1133">Transmembrane helix</keyword>